<evidence type="ECO:0000313" key="13">
    <source>
        <dbReference type="Proteomes" id="UP000007875"/>
    </source>
</evidence>
<dbReference type="HOGENOM" id="CLU_1291541_0_0_1"/>
<reference evidence="12" key="3">
    <citation type="submission" date="2025-09" db="UniProtKB">
        <authorList>
            <consortium name="Ensembl"/>
        </authorList>
    </citation>
    <scope>IDENTIFICATION</scope>
</reference>
<keyword evidence="3" id="KW-0732">Signal</keyword>
<keyword evidence="2 9" id="KW-0479">Metal-binding</keyword>
<evidence type="ECO:0000256" key="6">
    <source>
        <dbReference type="ARBA" id="ARBA00023180"/>
    </source>
</evidence>
<dbReference type="PRINTS" id="PR00790">
    <property type="entry name" value="PAMONOXGNASE"/>
</dbReference>
<dbReference type="Pfam" id="PF01436">
    <property type="entry name" value="NHL"/>
    <property type="match status" value="1"/>
</dbReference>
<feature type="binding site" evidence="9">
    <location>
        <position position="111"/>
    </location>
    <ligand>
        <name>Zn(2+)</name>
        <dbReference type="ChEBI" id="CHEBI:29105"/>
        <note>catalytic</note>
    </ligand>
</feature>
<evidence type="ECO:0000256" key="4">
    <source>
        <dbReference type="ARBA" id="ARBA00022737"/>
    </source>
</evidence>
<evidence type="ECO:0000256" key="5">
    <source>
        <dbReference type="ARBA" id="ARBA00023157"/>
    </source>
</evidence>
<evidence type="ECO:0000256" key="8">
    <source>
        <dbReference type="PIRSR" id="PIRSR600720-1"/>
    </source>
</evidence>
<dbReference type="InterPro" id="IPR001258">
    <property type="entry name" value="NHL_repeat"/>
</dbReference>
<feature type="disulfide bond" evidence="10">
    <location>
        <begin position="54"/>
        <end position="74"/>
    </location>
</feature>
<dbReference type="GO" id="GO:0004598">
    <property type="term" value="F:peptidylamidoglycolate lyase activity"/>
    <property type="evidence" value="ECO:0007669"/>
    <property type="project" value="UniProtKB-EC"/>
</dbReference>
<reference evidence="13" key="1">
    <citation type="submission" date="2003-08" db="EMBL/GenBank/DDBJ databases">
        <authorList>
            <person name="Birren B."/>
            <person name="Nusbaum C."/>
            <person name="Abebe A."/>
            <person name="Abouelleil A."/>
            <person name="Adekoya E."/>
            <person name="Ait-zahra M."/>
            <person name="Allen N."/>
            <person name="Allen T."/>
            <person name="An P."/>
            <person name="Anderson M."/>
            <person name="Anderson S."/>
            <person name="Arachchi H."/>
            <person name="Armbruster J."/>
            <person name="Bachantsang P."/>
            <person name="Baldwin J."/>
            <person name="Barry A."/>
            <person name="Bayul T."/>
            <person name="Blitshsteyn B."/>
            <person name="Bloom T."/>
            <person name="Blye J."/>
            <person name="Boguslavskiy L."/>
            <person name="Borowsky M."/>
            <person name="Boukhgalter B."/>
            <person name="Brunache A."/>
            <person name="Butler J."/>
            <person name="Calixte N."/>
            <person name="Calvo S."/>
            <person name="Camarata J."/>
            <person name="Campo K."/>
            <person name="Chang J."/>
            <person name="Cheshatsang Y."/>
            <person name="Citroen M."/>
            <person name="Collymore A."/>
            <person name="Considine T."/>
            <person name="Cook A."/>
            <person name="Cooke P."/>
            <person name="Corum B."/>
            <person name="Cuomo C."/>
            <person name="David R."/>
            <person name="Dawoe T."/>
            <person name="Degray S."/>
            <person name="Dodge S."/>
            <person name="Dooley K."/>
            <person name="Dorje P."/>
            <person name="Dorjee K."/>
            <person name="Dorris L."/>
            <person name="Duffey N."/>
            <person name="Dupes A."/>
            <person name="Elkins T."/>
            <person name="Engels R."/>
            <person name="Erickson J."/>
            <person name="Farina A."/>
            <person name="Faro S."/>
            <person name="Ferreira P."/>
            <person name="Fischer H."/>
            <person name="Fitzgerald M."/>
            <person name="Foley K."/>
            <person name="Gage D."/>
            <person name="Galagan J."/>
            <person name="Gearin G."/>
            <person name="Gnerre S."/>
            <person name="Gnirke A."/>
            <person name="Goyette A."/>
            <person name="Graham J."/>
            <person name="Grandbois E."/>
            <person name="Gyaltsen K."/>
            <person name="Hafez N."/>
            <person name="Hagopian D."/>
            <person name="Hagos B."/>
            <person name="Hall J."/>
            <person name="Hatcher B."/>
            <person name="Heller A."/>
            <person name="Higgins H."/>
            <person name="Honan T."/>
            <person name="Horn A."/>
            <person name="Houde N."/>
            <person name="Hughes L."/>
            <person name="Hulme W."/>
            <person name="Husby E."/>
            <person name="Iliev I."/>
            <person name="Jaffe D."/>
            <person name="Jones C."/>
            <person name="Kamal M."/>
            <person name="Kamat A."/>
            <person name="Kamvysselis M."/>
            <person name="Karlsson E."/>
            <person name="Kells C."/>
            <person name="Kieu A."/>
            <person name="Kisner P."/>
            <person name="Kodira C."/>
            <person name="Kulbokas E."/>
            <person name="Labutti K."/>
            <person name="Lama D."/>
            <person name="Landers T."/>
            <person name="Leger J."/>
            <person name="Levine S."/>
            <person name="Lewis D."/>
            <person name="Lewis T."/>
            <person name="Lindblad-toh K."/>
            <person name="Liu X."/>
            <person name="Lokyitsang T."/>
            <person name="Lokyitsang Y."/>
            <person name="Lucien O."/>
            <person name="Lui A."/>
            <person name="Ma L.J."/>
            <person name="Mabbitt R."/>
            <person name="Macdonald J."/>
            <person name="Maclean C."/>
            <person name="Major J."/>
            <person name="Manning J."/>
            <person name="Marabella R."/>
            <person name="Maru K."/>
            <person name="Matthews C."/>
            <person name="Mauceli E."/>
            <person name="Mccarthy M."/>
            <person name="Mcdonough S."/>
            <person name="Mcghee T."/>
            <person name="Meldrim J."/>
            <person name="Meneus L."/>
            <person name="Mesirov J."/>
            <person name="Mihalev A."/>
            <person name="Mihova T."/>
            <person name="Mikkelsen T."/>
            <person name="Mlenga V."/>
            <person name="Moru K."/>
            <person name="Mozes J."/>
            <person name="Mulrain L."/>
            <person name="Munson G."/>
            <person name="Naylor J."/>
            <person name="Newes C."/>
            <person name="Nguyen C."/>
            <person name="Nguyen N."/>
            <person name="Nguyen T."/>
            <person name="Nicol R."/>
            <person name="Nielsen C."/>
            <person name="Nizzari M."/>
            <person name="Norbu C."/>
            <person name="Norbu N."/>
            <person name="O'donnell P."/>
            <person name="Okoawo O."/>
            <person name="O'leary S."/>
            <person name="Omotosho B."/>
            <person name="O'neill K."/>
            <person name="Osman S."/>
            <person name="Parker S."/>
            <person name="Perrin D."/>
            <person name="Phunkhang P."/>
            <person name="Piqani B."/>
            <person name="Purcell S."/>
            <person name="Rachupka T."/>
            <person name="Ramasamy U."/>
            <person name="Rameau R."/>
            <person name="Ray V."/>
            <person name="Raymond C."/>
            <person name="Retta R."/>
            <person name="Richardson S."/>
            <person name="Rise C."/>
            <person name="Rodriguez J."/>
            <person name="Rogers J."/>
            <person name="Rogov P."/>
            <person name="Rutman M."/>
            <person name="Schupbach R."/>
            <person name="Seaman C."/>
            <person name="Settipalli S."/>
            <person name="Sharpe T."/>
            <person name="Sheridan J."/>
            <person name="Sherpa N."/>
            <person name="Shi J."/>
            <person name="Smirnov S."/>
            <person name="Smith C."/>
            <person name="Sougnez C."/>
            <person name="Spencer B."/>
            <person name="Stalker J."/>
            <person name="Stange-thomann N."/>
            <person name="Stavropoulos S."/>
            <person name="Stetson K."/>
            <person name="Stone C."/>
            <person name="Stone S."/>
            <person name="Stubbs M."/>
            <person name="Talamas J."/>
            <person name="Tchuinga P."/>
            <person name="Tenzing P."/>
            <person name="Tesfaye S."/>
            <person name="Theodore J."/>
            <person name="Thoulutsang Y."/>
            <person name="Topham K."/>
            <person name="Towey S."/>
            <person name="Tsamla T."/>
            <person name="Tsomo N."/>
            <person name="Vallee D."/>
            <person name="Vassiliev H."/>
            <person name="Venkataraman V."/>
            <person name="Vinson J."/>
            <person name="Vo A."/>
            <person name="Wade C."/>
            <person name="Wang S."/>
            <person name="Wangchuk T."/>
            <person name="Wangdi T."/>
            <person name="Whittaker C."/>
            <person name="Wilkinson J."/>
            <person name="Wu Y."/>
            <person name="Wyman D."/>
            <person name="Yadav S."/>
            <person name="Yang S."/>
            <person name="Yang X."/>
            <person name="Yeager S."/>
            <person name="Yee E."/>
            <person name="Young G."/>
            <person name="Zainoun J."/>
            <person name="Zembeck L."/>
            <person name="Zimmer A."/>
            <person name="Zody M."/>
            <person name="Lander E."/>
        </authorList>
    </citation>
    <scope>NUCLEOTIDE SEQUENCE [LARGE SCALE GENOMIC DNA]</scope>
</reference>
<dbReference type="EC" id="4.3.2.5" evidence="1"/>
<evidence type="ECO:0000256" key="11">
    <source>
        <dbReference type="PROSITE-ProRule" id="PRU00504"/>
    </source>
</evidence>
<feature type="repeat" description="NHL" evidence="11">
    <location>
        <begin position="45"/>
        <end position="84"/>
    </location>
</feature>
<evidence type="ECO:0000256" key="7">
    <source>
        <dbReference type="ARBA" id="ARBA00023239"/>
    </source>
</evidence>
<evidence type="ECO:0000256" key="1">
    <source>
        <dbReference type="ARBA" id="ARBA00012343"/>
    </source>
</evidence>
<accession>H2Z532</accession>
<name>H2Z532_CIOSA</name>
<dbReference type="GO" id="GO:0016020">
    <property type="term" value="C:membrane"/>
    <property type="evidence" value="ECO:0007669"/>
    <property type="project" value="InterPro"/>
</dbReference>
<keyword evidence="7" id="KW-0456">Lyase</keyword>
<dbReference type="GO" id="GO:0005576">
    <property type="term" value="C:extracellular region"/>
    <property type="evidence" value="ECO:0007669"/>
    <property type="project" value="TreeGrafter"/>
</dbReference>
<protein>
    <recommendedName>
        <fullName evidence="1">peptidylamidoglycolate lyase</fullName>
        <ecNumber evidence="1">4.3.2.5</ecNumber>
    </recommendedName>
</protein>
<keyword evidence="9" id="KW-0862">Zinc</keyword>
<keyword evidence="13" id="KW-1185">Reference proteome</keyword>
<proteinExistence type="predicted"/>
<feature type="binding site" evidence="8">
    <location>
        <position position="125"/>
    </location>
    <ligand>
        <name>a protein</name>
        <dbReference type="ChEBI" id="CHEBI:16541"/>
    </ligand>
    <ligandPart>
        <name>C-terminal Xaa-(2S)-2-hydroxyglycine residue</name>
        <dbReference type="ChEBI" id="CHEBI:142768"/>
    </ligandPart>
</feature>
<dbReference type="OMA" id="IPVIPHM"/>
<dbReference type="PROSITE" id="PS51125">
    <property type="entry name" value="NHL"/>
    <property type="match status" value="1"/>
</dbReference>
<organism evidence="12 13">
    <name type="scientific">Ciona savignyi</name>
    <name type="common">Pacific transparent sea squirt</name>
    <dbReference type="NCBI Taxonomy" id="51511"/>
    <lineage>
        <taxon>Eukaryota</taxon>
        <taxon>Metazoa</taxon>
        <taxon>Chordata</taxon>
        <taxon>Tunicata</taxon>
        <taxon>Ascidiacea</taxon>
        <taxon>Phlebobranchia</taxon>
        <taxon>Cionidae</taxon>
        <taxon>Ciona</taxon>
    </lineage>
</organism>
<feature type="binding site" evidence="9">
    <location>
        <position position="208"/>
    </location>
    <ligand>
        <name>Ca(2+)</name>
        <dbReference type="ChEBI" id="CHEBI:29108"/>
        <note>structural</note>
    </ligand>
</feature>
<dbReference type="GeneTree" id="ENSGT00940000156369"/>
<dbReference type="Ensembl" id="ENSCSAVT00000012840.1">
    <property type="protein sequence ID" value="ENSCSAVP00000012694.1"/>
    <property type="gene ID" value="ENSCSAVG00000007450.1"/>
</dbReference>
<keyword evidence="9" id="KW-0106">Calcium</keyword>
<dbReference type="AlphaFoldDB" id="H2Z532"/>
<keyword evidence="5 10" id="KW-1015">Disulfide bond</keyword>
<evidence type="ECO:0000256" key="9">
    <source>
        <dbReference type="PIRSR" id="PIRSR600720-2"/>
    </source>
</evidence>
<evidence type="ECO:0000256" key="10">
    <source>
        <dbReference type="PIRSR" id="PIRSR600720-3"/>
    </source>
</evidence>
<feature type="binding site" evidence="9">
    <location>
        <position position="6"/>
    </location>
    <ligand>
        <name>Zn(2+)</name>
        <dbReference type="ChEBI" id="CHEBI:29105"/>
        <note>catalytic</note>
    </ligand>
</feature>
<dbReference type="GO" id="GO:0006518">
    <property type="term" value="P:peptide metabolic process"/>
    <property type="evidence" value="ECO:0007669"/>
    <property type="project" value="InterPro"/>
</dbReference>
<dbReference type="InterPro" id="IPR011042">
    <property type="entry name" value="6-blade_b-propeller_TolB-like"/>
</dbReference>
<dbReference type="Proteomes" id="UP000007875">
    <property type="component" value="Unassembled WGS sequence"/>
</dbReference>
<evidence type="ECO:0000256" key="3">
    <source>
        <dbReference type="ARBA" id="ARBA00022729"/>
    </source>
</evidence>
<feature type="binding site" evidence="8">
    <location>
        <position position="73"/>
    </location>
    <ligand>
        <name>a protein</name>
        <dbReference type="ChEBI" id="CHEBI:16541"/>
    </ligand>
    <ligandPart>
        <name>C-terminal Xaa-(2S)-2-hydroxyglycine residue</name>
        <dbReference type="ChEBI" id="CHEBI:142768"/>
    </ligandPart>
</feature>
<sequence>MFYLPHGASIDHSDNIWLTDVAMHQVFKFLPGEKTPALTLGTRFVPGHDHSHFCKPADVVVDLDGSIYVADGYCGGRVVHFDPSGKFIKQWGHVAGYGSTALNIGGFNVVHSITIAGNDICAVDREDGRIQCFTKDGEFIRIIQNKKVTGRSIYAIEYSNVGGGVLYAVNGLDVTWVPVSGFTIDYKSGEIIGTWEPSPTVSLTSPHDVTVSSN</sequence>
<evidence type="ECO:0000256" key="2">
    <source>
        <dbReference type="ARBA" id="ARBA00022723"/>
    </source>
</evidence>
<dbReference type="InterPro" id="IPR000720">
    <property type="entry name" value="PHM/PAL"/>
</dbReference>
<dbReference type="SUPFAM" id="SSF63829">
    <property type="entry name" value="Calcium-dependent phosphotriesterase"/>
    <property type="match status" value="1"/>
</dbReference>
<dbReference type="PANTHER" id="PTHR10680">
    <property type="entry name" value="PEPTIDYL-GLYCINE ALPHA-AMIDATING MONOOXYGENASE"/>
    <property type="match status" value="1"/>
</dbReference>
<feature type="disulfide bond" evidence="10">
    <location>
        <begin position="121"/>
        <end position="132"/>
    </location>
</feature>
<reference evidence="12" key="2">
    <citation type="submission" date="2025-08" db="UniProtKB">
        <authorList>
            <consortium name="Ensembl"/>
        </authorList>
    </citation>
    <scope>IDENTIFICATION</scope>
</reference>
<dbReference type="PANTHER" id="PTHR10680:SF14">
    <property type="entry name" value="PEPTIDYL-GLYCINE ALPHA-AMIDATING MONOOXYGENASE"/>
    <property type="match status" value="1"/>
</dbReference>
<dbReference type="GO" id="GO:0004504">
    <property type="term" value="F:peptidylglycine monooxygenase activity"/>
    <property type="evidence" value="ECO:0007669"/>
    <property type="project" value="TreeGrafter"/>
</dbReference>
<keyword evidence="6" id="KW-0325">Glycoprotein</keyword>
<dbReference type="GO" id="GO:0046872">
    <property type="term" value="F:metal ion binding"/>
    <property type="evidence" value="ECO:0007669"/>
    <property type="project" value="UniProtKB-KW"/>
</dbReference>
<dbReference type="Gene3D" id="2.120.10.30">
    <property type="entry name" value="TolB, C-terminal domain"/>
    <property type="match status" value="1"/>
</dbReference>
<comment type="cofactor">
    <cofactor evidence="9">
        <name>Zn(2+)</name>
        <dbReference type="ChEBI" id="CHEBI:29105"/>
    </cofactor>
    <text evidence="9">Binds one Zn(2+) ion per subunit.</text>
</comment>
<dbReference type="CDD" id="cd14958">
    <property type="entry name" value="NHL_PAL_like"/>
    <property type="match status" value="1"/>
</dbReference>
<feature type="binding site" evidence="9">
    <location>
        <position position="207"/>
    </location>
    <ligand>
        <name>Zn(2+)</name>
        <dbReference type="ChEBI" id="CHEBI:29105"/>
        <note>catalytic</note>
    </ligand>
</feature>
<evidence type="ECO:0000313" key="12">
    <source>
        <dbReference type="Ensembl" id="ENSCSAVP00000012694.1"/>
    </source>
</evidence>
<keyword evidence="4" id="KW-0677">Repeat</keyword>